<dbReference type="PROSITE" id="PS00108">
    <property type="entry name" value="PROTEIN_KINASE_ST"/>
    <property type="match status" value="1"/>
</dbReference>
<evidence type="ECO:0000313" key="3">
    <source>
        <dbReference type="EMBL" id="APH70041.1"/>
    </source>
</evidence>
<dbReference type="Gene3D" id="1.10.510.10">
    <property type="entry name" value="Transferase(Phosphotransferase) domain 1"/>
    <property type="match status" value="1"/>
</dbReference>
<feature type="domain" description="Protein kinase" evidence="2">
    <location>
        <begin position="14"/>
        <end position="279"/>
    </location>
</feature>
<dbReference type="Proteomes" id="UP000182840">
    <property type="component" value="Chromosome"/>
</dbReference>
<dbReference type="EMBL" id="CP018171">
    <property type="protein sequence ID" value="APH70041.1"/>
    <property type="molecule type" value="Genomic_DNA"/>
</dbReference>
<dbReference type="AlphaFoldDB" id="A0A1L3SKY8"/>
<dbReference type="Pfam" id="PF00069">
    <property type="entry name" value="Pkinase"/>
    <property type="match status" value="1"/>
</dbReference>
<feature type="compositionally biased region" description="Basic and acidic residues" evidence="1">
    <location>
        <begin position="294"/>
        <end position="311"/>
    </location>
</feature>
<evidence type="ECO:0000256" key="1">
    <source>
        <dbReference type="SAM" id="MobiDB-lite"/>
    </source>
</evidence>
<name>A0A1L3SKY8_9HYPH</name>
<protein>
    <recommendedName>
        <fullName evidence="2">Protein kinase domain-containing protein</fullName>
    </recommendedName>
</protein>
<dbReference type="PANTHER" id="PTHR44329">
    <property type="entry name" value="SERINE/THREONINE-PROTEIN KINASE TNNI3K-RELATED"/>
    <property type="match status" value="1"/>
</dbReference>
<feature type="region of interest" description="Disordered" evidence="1">
    <location>
        <begin position="285"/>
        <end position="324"/>
    </location>
</feature>
<dbReference type="InterPro" id="IPR011009">
    <property type="entry name" value="Kinase-like_dom_sf"/>
</dbReference>
<dbReference type="GO" id="GO:0005524">
    <property type="term" value="F:ATP binding"/>
    <property type="evidence" value="ECO:0007669"/>
    <property type="project" value="InterPro"/>
</dbReference>
<dbReference type="InterPro" id="IPR000719">
    <property type="entry name" value="Prot_kinase_dom"/>
</dbReference>
<evidence type="ECO:0000313" key="4">
    <source>
        <dbReference type="Proteomes" id="UP000182840"/>
    </source>
</evidence>
<reference evidence="4" key="1">
    <citation type="submission" date="2016-11" db="EMBL/GenBank/DDBJ databases">
        <title>Mesorhizobium oceanicum sp. nov., isolated from deep seawater in South China Sea.</title>
        <authorList>
            <person name="Fu G.-Y."/>
        </authorList>
    </citation>
    <scope>NUCLEOTIDE SEQUENCE [LARGE SCALE GENOMIC DNA]</scope>
    <source>
        <strain evidence="4">B7</strain>
    </source>
</reference>
<sequence>MNILRPGQVIHDTVRILDFHGGGGQSFTYIGEYIDAGVPQWKKRVFIKQYNDLIEGTEDYSRVAGHYQMMRGRLAEKAHYLCLPDYIAPFEGAIVALYPYLEGKSLGDWMATGLSSELATRFAFGLTTAVRALHDAGIAHLDLKPDNVIIEQNLKSRKFFVHLIDVDAAVIDGKGLREFLYGSAGYMSPEHASKARRHLIGPPSDIYTLGIMLSELLIQRYPFPAFAEGEDVIKQRPAIPDNVLDKRLTETVRRCFCLDPLQRPRAADILRSLNESPVLKTYRAHKVASPKAQPPDKYERAGGAKLPDKRTVPKLGRQPDTSPQTRVRFRQQQFDHSYYSSGTLTRRNFVGSSVNSKDQGGELLCITLAIEGKNVYIQNRSEGITIAVGYPGALRNLQRSESSEIYSGYILEIGGSGEPLSMRKVHRIQIEID</sequence>
<dbReference type="OrthoDB" id="9801841at2"/>
<gene>
    <name evidence="3" type="ORF">BSQ44_00590</name>
</gene>
<keyword evidence="4" id="KW-1185">Reference proteome</keyword>
<accession>A0A1L3SKY8</accession>
<evidence type="ECO:0000259" key="2">
    <source>
        <dbReference type="PROSITE" id="PS50011"/>
    </source>
</evidence>
<dbReference type="RefSeq" id="WP_072601454.1">
    <property type="nucleotide sequence ID" value="NZ_CP018171.1"/>
</dbReference>
<dbReference type="SUPFAM" id="SSF56112">
    <property type="entry name" value="Protein kinase-like (PK-like)"/>
    <property type="match status" value="1"/>
</dbReference>
<proteinExistence type="predicted"/>
<dbReference type="PROSITE" id="PS50011">
    <property type="entry name" value="PROTEIN_KINASE_DOM"/>
    <property type="match status" value="1"/>
</dbReference>
<dbReference type="KEGG" id="meso:BSQ44_00590"/>
<dbReference type="InterPro" id="IPR051681">
    <property type="entry name" value="Ser/Thr_Kinases-Pseudokinases"/>
</dbReference>
<dbReference type="InterPro" id="IPR008271">
    <property type="entry name" value="Ser/Thr_kinase_AS"/>
</dbReference>
<dbReference type="GO" id="GO:0004674">
    <property type="term" value="F:protein serine/threonine kinase activity"/>
    <property type="evidence" value="ECO:0007669"/>
    <property type="project" value="TreeGrafter"/>
</dbReference>
<organism evidence="3 4">
    <name type="scientific">Aquibium oceanicum</name>
    <dbReference type="NCBI Taxonomy" id="1670800"/>
    <lineage>
        <taxon>Bacteria</taxon>
        <taxon>Pseudomonadati</taxon>
        <taxon>Pseudomonadota</taxon>
        <taxon>Alphaproteobacteria</taxon>
        <taxon>Hyphomicrobiales</taxon>
        <taxon>Phyllobacteriaceae</taxon>
        <taxon>Aquibium</taxon>
    </lineage>
</organism>
<dbReference type="SMART" id="SM00220">
    <property type="entry name" value="S_TKc"/>
    <property type="match status" value="1"/>
</dbReference>
<dbReference type="STRING" id="1670800.BSQ44_00590"/>